<dbReference type="FunFam" id="3.40.50.2000:FF:000072">
    <property type="entry name" value="Glycosyl transferase"/>
    <property type="match status" value="1"/>
</dbReference>
<dbReference type="EMBL" id="FJOG01000003">
    <property type="protein sequence ID" value="CZR52954.1"/>
    <property type="molecule type" value="Genomic_DNA"/>
</dbReference>
<reference evidence="3 4" key="1">
    <citation type="submission" date="2016-03" db="EMBL/GenBank/DDBJ databases">
        <authorList>
            <person name="Ploux O."/>
        </authorList>
    </citation>
    <scope>NUCLEOTIDE SEQUENCE [LARGE SCALE GENOMIC DNA]</scope>
    <source>
        <strain evidence="3 4">UAMH 11012</strain>
    </source>
</reference>
<keyword evidence="1 3" id="KW-0808">Transferase</keyword>
<dbReference type="InterPro" id="IPR010610">
    <property type="entry name" value="EryCIII-like_C"/>
</dbReference>
<dbReference type="Proteomes" id="UP000184330">
    <property type="component" value="Unassembled WGS sequence"/>
</dbReference>
<dbReference type="Pfam" id="PF06722">
    <property type="entry name" value="EryCIII-like_C"/>
    <property type="match status" value="1"/>
</dbReference>
<protein>
    <submittedName>
        <fullName evidence="3">Related to N-glycosyltransferase</fullName>
    </submittedName>
</protein>
<dbReference type="GO" id="GO:0008194">
    <property type="term" value="F:UDP-glycosyltransferase activity"/>
    <property type="evidence" value="ECO:0007669"/>
    <property type="project" value="InterPro"/>
</dbReference>
<sequence>MTSPKVKLLICITPVYGHVMPIRAVATALIGRGYDVTVLTGSDYKEKIEDIGATFVPLEGKADLTEAIMAKLIKNFVAVIPPPTGDALMLKTFIGWIPSQHESVQKALKSLKEADPEARILVLFESAFRGTLPTLLGAGDIRPIGQIGLGVVPIMGLTSIDTAPWKGGSRSDQSEEGRRENIILNEKDKERFVKSQARWEEILKETGSKDPELYWRDVPWHKANRFIQMCAPSIEYPRSDAPAGLRYSGGLGPGLRDPMKSFPSWWDDIALNPQKKRIIAVSQGTISTDVKELIIPTMMSMKDRGDVLVVAALGKRGAKLAEDFVVPDNTRYADFIPYDEMLQYADVFVTNGGYGSVQHALGNGVPLIVGGIGADKVDNAMRVAWSGAGINLETHRPTVEALQEAVMATLDDPKYKKRAKEIQDEMRSYDPIGVIEQSIEEVVRAST</sequence>
<dbReference type="InterPro" id="IPR050426">
    <property type="entry name" value="Glycosyltransferase_28"/>
</dbReference>
<evidence type="ECO:0000313" key="3">
    <source>
        <dbReference type="EMBL" id="CZR52954.1"/>
    </source>
</evidence>
<feature type="domain" description="Erythromycin biosynthesis protein CIII-like C-terminal" evidence="2">
    <location>
        <begin position="324"/>
        <end position="429"/>
    </location>
</feature>
<dbReference type="PANTHER" id="PTHR48050:SF13">
    <property type="entry name" value="STEROL 3-BETA-GLUCOSYLTRANSFERASE UGT80A2"/>
    <property type="match status" value="1"/>
</dbReference>
<dbReference type="GO" id="GO:0016758">
    <property type="term" value="F:hexosyltransferase activity"/>
    <property type="evidence" value="ECO:0007669"/>
    <property type="project" value="UniProtKB-ARBA"/>
</dbReference>
<evidence type="ECO:0000259" key="2">
    <source>
        <dbReference type="Pfam" id="PF06722"/>
    </source>
</evidence>
<proteinExistence type="predicted"/>
<keyword evidence="4" id="KW-1185">Reference proteome</keyword>
<organism evidence="3 4">
    <name type="scientific">Phialocephala subalpina</name>
    <dbReference type="NCBI Taxonomy" id="576137"/>
    <lineage>
        <taxon>Eukaryota</taxon>
        <taxon>Fungi</taxon>
        <taxon>Dikarya</taxon>
        <taxon>Ascomycota</taxon>
        <taxon>Pezizomycotina</taxon>
        <taxon>Leotiomycetes</taxon>
        <taxon>Helotiales</taxon>
        <taxon>Mollisiaceae</taxon>
        <taxon>Phialocephala</taxon>
        <taxon>Phialocephala fortinii species complex</taxon>
    </lineage>
</organism>
<gene>
    <name evidence="3" type="ORF">PAC_02832</name>
</gene>
<dbReference type="PANTHER" id="PTHR48050">
    <property type="entry name" value="STEROL 3-BETA-GLUCOSYLTRANSFERASE"/>
    <property type="match status" value="1"/>
</dbReference>
<name>A0A1L7WJJ7_9HELO</name>
<accession>A0A1L7WJJ7</accession>
<dbReference type="AlphaFoldDB" id="A0A1L7WJJ7"/>
<dbReference type="Gene3D" id="3.40.50.2000">
    <property type="entry name" value="Glycogen Phosphorylase B"/>
    <property type="match status" value="3"/>
</dbReference>
<dbReference type="OrthoDB" id="5835829at2759"/>
<dbReference type="STRING" id="576137.A0A1L7WJJ7"/>
<evidence type="ECO:0000313" key="4">
    <source>
        <dbReference type="Proteomes" id="UP000184330"/>
    </source>
</evidence>
<evidence type="ECO:0000256" key="1">
    <source>
        <dbReference type="ARBA" id="ARBA00022679"/>
    </source>
</evidence>
<dbReference type="SUPFAM" id="SSF53756">
    <property type="entry name" value="UDP-Glycosyltransferase/glycogen phosphorylase"/>
    <property type="match status" value="1"/>
</dbReference>
<dbReference type="InterPro" id="IPR002213">
    <property type="entry name" value="UDP_glucos_trans"/>
</dbReference>
<dbReference type="CDD" id="cd03784">
    <property type="entry name" value="GT1_Gtf-like"/>
    <property type="match status" value="1"/>
</dbReference>